<feature type="signal peptide" evidence="1">
    <location>
        <begin position="1"/>
        <end position="19"/>
    </location>
</feature>
<name>A0A4R9A525_9MICO</name>
<proteinExistence type="predicted"/>
<dbReference type="PROSITE" id="PS50093">
    <property type="entry name" value="PKD"/>
    <property type="match status" value="1"/>
</dbReference>
<evidence type="ECO:0000313" key="4">
    <source>
        <dbReference type="Proteomes" id="UP000297447"/>
    </source>
</evidence>
<keyword evidence="4" id="KW-1185">Reference proteome</keyword>
<accession>A0A4R9A525</accession>
<evidence type="ECO:0000259" key="2">
    <source>
        <dbReference type="PROSITE" id="PS50093"/>
    </source>
</evidence>
<dbReference type="InterPro" id="IPR035986">
    <property type="entry name" value="PKD_dom_sf"/>
</dbReference>
<keyword evidence="1" id="KW-0732">Signal</keyword>
<sequence>MTTLSVVLFAGTSLSAASARGSDPEPSLTASTTPDAAQLYGFIERKQDDAAGTTGTTGAEEKKANLAKKLLAYGPDQWINTEDLTVPLAKRATKSKKPGPGLVEIRVDAFVLACMAGDPCDPNRPAAVVVTPATPALRISDLATFTPDAPTQQMQPNGWMVKGLSTNFVARAAVHEQTGELLGQPADVRFTPISYSWDYGDGTTGTSTNGGATWQWLNLPEFSETDTSHTYESTGEYTITPSVTYRAEYRYAGSDWLPVDGTISITGPPNTATAWIVRTALVAQNCIDDPQGIGCHTDRDPTPNQ</sequence>
<dbReference type="Gene3D" id="2.60.40.10">
    <property type="entry name" value="Immunoglobulins"/>
    <property type="match status" value="1"/>
</dbReference>
<dbReference type="InterPro" id="IPR013783">
    <property type="entry name" value="Ig-like_fold"/>
</dbReference>
<dbReference type="AlphaFoldDB" id="A0A4R9A525"/>
<dbReference type="RefSeq" id="WP_134518733.1">
    <property type="nucleotide sequence ID" value="NZ_SOHE01000029.1"/>
</dbReference>
<comment type="caution">
    <text evidence="3">The sequence shown here is derived from an EMBL/GenBank/DDBJ whole genome shotgun (WGS) entry which is preliminary data.</text>
</comment>
<protein>
    <recommendedName>
        <fullName evidence="2">PKD domain-containing protein</fullName>
    </recommendedName>
</protein>
<dbReference type="Pfam" id="PF00801">
    <property type="entry name" value="PKD"/>
    <property type="match status" value="1"/>
</dbReference>
<dbReference type="InterPro" id="IPR000601">
    <property type="entry name" value="PKD_dom"/>
</dbReference>
<dbReference type="SUPFAM" id="SSF49299">
    <property type="entry name" value="PKD domain"/>
    <property type="match status" value="1"/>
</dbReference>
<organism evidence="3 4">
    <name type="scientific">Cryobacterium frigoriphilum</name>
    <dbReference type="NCBI Taxonomy" id="1259150"/>
    <lineage>
        <taxon>Bacteria</taxon>
        <taxon>Bacillati</taxon>
        <taxon>Actinomycetota</taxon>
        <taxon>Actinomycetes</taxon>
        <taxon>Micrococcales</taxon>
        <taxon>Microbacteriaceae</taxon>
        <taxon>Cryobacterium</taxon>
    </lineage>
</organism>
<feature type="domain" description="PKD" evidence="2">
    <location>
        <begin position="191"/>
        <end position="244"/>
    </location>
</feature>
<feature type="chain" id="PRO_5020296781" description="PKD domain-containing protein" evidence="1">
    <location>
        <begin position="20"/>
        <end position="305"/>
    </location>
</feature>
<evidence type="ECO:0000313" key="3">
    <source>
        <dbReference type="EMBL" id="TFD52222.1"/>
    </source>
</evidence>
<dbReference type="OrthoDB" id="5192284at2"/>
<reference evidence="3 4" key="1">
    <citation type="submission" date="2019-03" db="EMBL/GenBank/DDBJ databases">
        <title>Genomics of glacier-inhabiting Cryobacterium strains.</title>
        <authorList>
            <person name="Liu Q."/>
            <person name="Xin Y.-H."/>
        </authorList>
    </citation>
    <scope>NUCLEOTIDE SEQUENCE [LARGE SCALE GENOMIC DNA]</scope>
    <source>
        <strain evidence="3 4">Hh14</strain>
    </source>
</reference>
<dbReference type="GO" id="GO:0005975">
    <property type="term" value="P:carbohydrate metabolic process"/>
    <property type="evidence" value="ECO:0007669"/>
    <property type="project" value="UniProtKB-ARBA"/>
</dbReference>
<dbReference type="Proteomes" id="UP000297447">
    <property type="component" value="Unassembled WGS sequence"/>
</dbReference>
<dbReference type="EMBL" id="SOHE01000029">
    <property type="protein sequence ID" value="TFD52222.1"/>
    <property type="molecule type" value="Genomic_DNA"/>
</dbReference>
<gene>
    <name evidence="3" type="ORF">E3T55_06320</name>
</gene>
<evidence type="ECO:0000256" key="1">
    <source>
        <dbReference type="SAM" id="SignalP"/>
    </source>
</evidence>